<reference evidence="3 4" key="1">
    <citation type="journal article" date="2017" name="Antonie Van Leeuwenhoek">
        <title>Rhizobium rhizosphaerae sp. nov., a novel species isolated from rice rhizosphere.</title>
        <authorList>
            <person name="Zhao J.J."/>
            <person name="Zhang J."/>
            <person name="Zhang R.J."/>
            <person name="Zhang C.W."/>
            <person name="Yin H.Q."/>
            <person name="Zhang X.X."/>
        </authorList>
    </citation>
    <scope>NUCLEOTIDE SEQUENCE [LARGE SCALE GENOMIC DNA]</scope>
    <source>
        <strain evidence="3 4">E3</strain>
    </source>
</reference>
<evidence type="ECO:0000256" key="1">
    <source>
        <dbReference type="ARBA" id="ARBA00043985"/>
    </source>
</evidence>
<dbReference type="GO" id="GO:0005829">
    <property type="term" value="C:cytosol"/>
    <property type="evidence" value="ECO:0007669"/>
    <property type="project" value="TreeGrafter"/>
</dbReference>
<name>K6X5R3_9ALTE</name>
<dbReference type="PANTHER" id="PTHR31088:SF6">
    <property type="entry name" value="PHAGE SHOCK PROTEIN A"/>
    <property type="match status" value="1"/>
</dbReference>
<evidence type="ECO:0000256" key="2">
    <source>
        <dbReference type="SAM" id="Coils"/>
    </source>
</evidence>
<feature type="coiled-coil region" evidence="2">
    <location>
        <begin position="54"/>
        <end position="135"/>
    </location>
</feature>
<feature type="coiled-coil region" evidence="2">
    <location>
        <begin position="161"/>
        <end position="188"/>
    </location>
</feature>
<dbReference type="NCBIfam" id="TIGR02977">
    <property type="entry name" value="phageshock_pspA"/>
    <property type="match status" value="1"/>
</dbReference>
<dbReference type="GO" id="GO:0009271">
    <property type="term" value="P:phage shock"/>
    <property type="evidence" value="ECO:0007669"/>
    <property type="project" value="TreeGrafter"/>
</dbReference>
<dbReference type="InterPro" id="IPR007157">
    <property type="entry name" value="PspA_VIPP1"/>
</dbReference>
<evidence type="ECO:0000313" key="4">
    <source>
        <dbReference type="Proteomes" id="UP000006334"/>
    </source>
</evidence>
<dbReference type="Pfam" id="PF04012">
    <property type="entry name" value="PspA_IM30"/>
    <property type="match status" value="1"/>
</dbReference>
<protein>
    <submittedName>
        <fullName evidence="3">Phage shock protein A</fullName>
    </submittedName>
</protein>
<dbReference type="Proteomes" id="UP000006334">
    <property type="component" value="Unassembled WGS sequence"/>
</dbReference>
<dbReference type="STRING" id="1127673.GLIP_3335"/>
<keyword evidence="2" id="KW-0175">Coiled coil</keyword>
<dbReference type="AlphaFoldDB" id="K6X5R3"/>
<dbReference type="RefSeq" id="WP_008845753.1">
    <property type="nucleotide sequence ID" value="NZ_BAEN01000065.1"/>
</dbReference>
<keyword evidence="4" id="KW-1185">Reference proteome</keyword>
<proteinExistence type="inferred from homology"/>
<organism evidence="3 4">
    <name type="scientific">Aliiglaciecola lipolytica E3</name>
    <dbReference type="NCBI Taxonomy" id="1127673"/>
    <lineage>
        <taxon>Bacteria</taxon>
        <taxon>Pseudomonadati</taxon>
        <taxon>Pseudomonadota</taxon>
        <taxon>Gammaproteobacteria</taxon>
        <taxon>Alteromonadales</taxon>
        <taxon>Alteromonadaceae</taxon>
        <taxon>Aliiglaciecola</taxon>
    </lineage>
</organism>
<gene>
    <name evidence="3" type="primary">pspA</name>
    <name evidence="3" type="ORF">GLIP_3335</name>
</gene>
<comment type="similarity">
    <text evidence="1">Belongs to the PspA/Vipp/IM30 family.</text>
</comment>
<dbReference type="InterPro" id="IPR014319">
    <property type="entry name" value="Phageshock_PspA"/>
</dbReference>
<sequence length="219" mass="25041">MGMFSRMSDIVQANLNAILDKAEDPQKVIRLIVQEMEETLVEIRSVAARSLADKKHLARKQDKLEGQIKDWQAKATVALKKDREDLARAALVEKNKAQESLKSLEKEMELVEEAIVKLQDDTSRLQEKLKEARSRQKALDIRQQSVSVRLKAKTTQNVEKIDDAIARFEHYESRIDDLESQVEAYDLVSTSNSLSAQIEQLEQDENIEKELAVLRKKVA</sequence>
<dbReference type="eggNOG" id="COG1842">
    <property type="taxonomic scope" value="Bacteria"/>
</dbReference>
<dbReference type="PANTHER" id="PTHR31088">
    <property type="entry name" value="MEMBRANE-ASSOCIATED PROTEIN VIPP1, CHLOROPLASTIC"/>
    <property type="match status" value="1"/>
</dbReference>
<evidence type="ECO:0000313" key="3">
    <source>
        <dbReference type="EMBL" id="GAC15949.1"/>
    </source>
</evidence>
<comment type="caution">
    <text evidence="3">The sequence shown here is derived from an EMBL/GenBank/DDBJ whole genome shotgun (WGS) entry which is preliminary data.</text>
</comment>
<accession>K6X5R3</accession>
<dbReference type="EMBL" id="BAEN01000065">
    <property type="protein sequence ID" value="GAC15949.1"/>
    <property type="molecule type" value="Genomic_DNA"/>
</dbReference>
<dbReference type="OrthoDB" id="9779630at2"/>